<keyword evidence="1" id="KW-0812">Transmembrane</keyword>
<reference evidence="2" key="1">
    <citation type="submission" date="2019-12" db="EMBL/GenBank/DDBJ databases">
        <title>Genome sequencing and annotation of Brassica cretica.</title>
        <authorList>
            <person name="Studholme D.J."/>
            <person name="Sarris P.F."/>
        </authorList>
    </citation>
    <scope>NUCLEOTIDE SEQUENCE</scope>
    <source>
        <strain evidence="2">PFS-001/15</strain>
        <tissue evidence="2">Leaf</tissue>
    </source>
</reference>
<proteinExistence type="predicted"/>
<keyword evidence="1" id="KW-1133">Transmembrane helix</keyword>
<sequence>MKDAAIDSGYLWARNKSSLHALQRFNRLYGWVFVCVGTFVVLISIQRMSFEPEASLFLEAKIAVAVGAKIHGSGAAEETTVVRTETVAFRRLRSMLFRHRF</sequence>
<evidence type="ECO:0000313" key="2">
    <source>
        <dbReference type="EMBL" id="KAF2597464.1"/>
    </source>
</evidence>
<accession>A0A8S9KRE2</accession>
<gene>
    <name evidence="2" type="ORF">F2Q68_00008888</name>
</gene>
<protein>
    <submittedName>
        <fullName evidence="2">Uncharacterized protein</fullName>
    </submittedName>
</protein>
<organism evidence="2 3">
    <name type="scientific">Brassica cretica</name>
    <name type="common">Mustard</name>
    <dbReference type="NCBI Taxonomy" id="69181"/>
    <lineage>
        <taxon>Eukaryota</taxon>
        <taxon>Viridiplantae</taxon>
        <taxon>Streptophyta</taxon>
        <taxon>Embryophyta</taxon>
        <taxon>Tracheophyta</taxon>
        <taxon>Spermatophyta</taxon>
        <taxon>Magnoliopsida</taxon>
        <taxon>eudicotyledons</taxon>
        <taxon>Gunneridae</taxon>
        <taxon>Pentapetalae</taxon>
        <taxon>rosids</taxon>
        <taxon>malvids</taxon>
        <taxon>Brassicales</taxon>
        <taxon>Brassicaceae</taxon>
        <taxon>Brassiceae</taxon>
        <taxon>Brassica</taxon>
    </lineage>
</organism>
<dbReference type="Proteomes" id="UP000712281">
    <property type="component" value="Unassembled WGS sequence"/>
</dbReference>
<feature type="transmembrane region" description="Helical" evidence="1">
    <location>
        <begin position="28"/>
        <end position="45"/>
    </location>
</feature>
<keyword evidence="1" id="KW-0472">Membrane</keyword>
<evidence type="ECO:0000256" key="1">
    <source>
        <dbReference type="SAM" id="Phobius"/>
    </source>
</evidence>
<dbReference type="EMBL" id="QGKW02000717">
    <property type="protein sequence ID" value="KAF2597464.1"/>
    <property type="molecule type" value="Genomic_DNA"/>
</dbReference>
<evidence type="ECO:0000313" key="3">
    <source>
        <dbReference type="Proteomes" id="UP000712281"/>
    </source>
</evidence>
<dbReference type="AlphaFoldDB" id="A0A8S9KRE2"/>
<name>A0A8S9KRE2_BRACR</name>
<comment type="caution">
    <text evidence="2">The sequence shown here is derived from an EMBL/GenBank/DDBJ whole genome shotgun (WGS) entry which is preliminary data.</text>
</comment>